<dbReference type="InterPro" id="IPR000727">
    <property type="entry name" value="T_SNARE_dom"/>
</dbReference>
<evidence type="ECO:0000256" key="6">
    <source>
        <dbReference type="ARBA" id="ARBA00023034"/>
    </source>
</evidence>
<protein>
    <submittedName>
        <fullName evidence="12">Syntaxin-61</fullName>
    </submittedName>
</protein>
<keyword evidence="3 9" id="KW-0812">Transmembrane</keyword>
<evidence type="ECO:0000256" key="7">
    <source>
        <dbReference type="ARBA" id="ARBA00023136"/>
    </source>
</evidence>
<dbReference type="SUPFAM" id="SSF58038">
    <property type="entry name" value="SNARE fusion complex"/>
    <property type="match status" value="1"/>
</dbReference>
<dbReference type="Gene3D" id="1.20.58.90">
    <property type="match status" value="1"/>
</dbReference>
<reference evidence="13" key="4">
    <citation type="submission" date="2018-10" db="EMBL/GenBank/DDBJ databases">
        <authorList>
            <person name="Hovde B."/>
            <person name="Zhang X."/>
        </authorList>
    </citation>
    <scope>NUCLEOTIDE SEQUENCE [LARGE SCALE GENOMIC DNA]</scope>
    <source>
        <strain evidence="13">UTEX 25</strain>
    </source>
</reference>
<dbReference type="CDD" id="cd21445">
    <property type="entry name" value="SNARE_NTD_AtSYP61-like"/>
    <property type="match status" value="1"/>
</dbReference>
<dbReference type="GO" id="GO:0005802">
    <property type="term" value="C:trans-Golgi network"/>
    <property type="evidence" value="ECO:0007669"/>
    <property type="project" value="UniProtKB-ARBA"/>
</dbReference>
<dbReference type="eggNOG" id="KOG3202">
    <property type="taxonomic scope" value="Eukaryota"/>
</dbReference>
<proteinExistence type="inferred from homology"/>
<keyword evidence="5 9" id="KW-1133">Transmembrane helix</keyword>
<dbReference type="FunFam" id="1.20.58.90:FF:000004">
    <property type="entry name" value="Syntaxin 10"/>
    <property type="match status" value="1"/>
</dbReference>
<evidence type="ECO:0000256" key="9">
    <source>
        <dbReference type="SAM" id="Phobius"/>
    </source>
</evidence>
<evidence type="ECO:0000313" key="12">
    <source>
        <dbReference type="EMBL" id="KFM24618.1"/>
    </source>
</evidence>
<feature type="domain" description="T-SNARE coiled-coil homology" evidence="10">
    <location>
        <begin position="141"/>
        <end position="203"/>
    </location>
</feature>
<evidence type="ECO:0000313" key="11">
    <source>
        <dbReference type="EMBL" id="JAT72564.1"/>
    </source>
</evidence>
<evidence type="ECO:0000313" key="14">
    <source>
        <dbReference type="Proteomes" id="UP000028924"/>
    </source>
</evidence>
<dbReference type="Proteomes" id="UP000279271">
    <property type="component" value="Unassembled WGS sequence"/>
</dbReference>
<accession>A0A087SFW4</accession>
<dbReference type="Proteomes" id="UP000028924">
    <property type="component" value="Unassembled WGS sequence"/>
</dbReference>
<dbReference type="PROSITE" id="PS00914">
    <property type="entry name" value="SYNTAXIN"/>
    <property type="match status" value="1"/>
</dbReference>
<reference evidence="11" key="2">
    <citation type="submission" date="2015-08" db="EMBL/GenBank/DDBJ databases">
        <authorList>
            <person name="Babu N.S."/>
            <person name="Beckwith C.J."/>
            <person name="Beseler K.G."/>
            <person name="Brison A."/>
            <person name="Carone J.V."/>
            <person name="Caskin T.P."/>
            <person name="Diamond M."/>
            <person name="Durham M.E."/>
            <person name="Foxe J.M."/>
            <person name="Go M."/>
            <person name="Henderson B.A."/>
            <person name="Jones I.B."/>
            <person name="McGettigan J.A."/>
            <person name="Micheletti S.J."/>
            <person name="Nasrallah M.E."/>
            <person name="Ortiz D."/>
            <person name="Piller C.R."/>
            <person name="Privatt S.R."/>
            <person name="Schneider S.L."/>
            <person name="Sharp S."/>
            <person name="Smith T.C."/>
            <person name="Stanton J.D."/>
            <person name="Ullery H.E."/>
            <person name="Wilson R.J."/>
            <person name="Serrano M.G."/>
            <person name="Buck G."/>
            <person name="Lee V."/>
            <person name="Wang Y."/>
            <person name="Carvalho R."/>
            <person name="Voegtly L."/>
            <person name="Shi R."/>
            <person name="Duckworth R."/>
            <person name="Johnson A."/>
            <person name="Loviza R."/>
            <person name="Walstead R."/>
            <person name="Shah Z."/>
            <person name="Kiflezghi M."/>
            <person name="Wade K."/>
            <person name="Ball S.L."/>
            <person name="Bradley K.W."/>
            <person name="Asai D.J."/>
            <person name="Bowman C.A."/>
            <person name="Russell D.A."/>
            <person name="Pope W.H."/>
            <person name="Jacobs-Sera D."/>
            <person name="Hendrix R.W."/>
            <person name="Hatfull G.F."/>
        </authorList>
    </citation>
    <scope>NUCLEOTIDE SEQUENCE</scope>
</reference>
<dbReference type="GO" id="GO:0048193">
    <property type="term" value="P:Golgi vesicle transport"/>
    <property type="evidence" value="ECO:0007669"/>
    <property type="project" value="InterPro"/>
</dbReference>
<organism evidence="12 14">
    <name type="scientific">Auxenochlorella protothecoides</name>
    <name type="common">Green microalga</name>
    <name type="synonym">Chlorella protothecoides</name>
    <dbReference type="NCBI Taxonomy" id="3075"/>
    <lineage>
        <taxon>Eukaryota</taxon>
        <taxon>Viridiplantae</taxon>
        <taxon>Chlorophyta</taxon>
        <taxon>core chlorophytes</taxon>
        <taxon>Trebouxiophyceae</taxon>
        <taxon>Chlorellales</taxon>
        <taxon>Chlorellaceae</taxon>
        <taxon>Auxenochlorella</taxon>
    </lineage>
</organism>
<dbReference type="GeneID" id="23613727"/>
<dbReference type="Pfam" id="PF05739">
    <property type="entry name" value="SNARE"/>
    <property type="match status" value="1"/>
</dbReference>
<sequence length="232" mass="25590">MAGQQDPYFIVQRDVNDTLSSVQTRYTQLRSLPAAHSNRKPLLEELQEDCSSLEYMVSEIERSLDAAEANPARFRLSQAELSDRRRWAISARRQTSVLNEGLAAARTAADAAPRLTPASKLAAAVHEENDRFIASEADRQQALMSRQDEDLDVLGGHVVRIGELGREMGQELHMQGQLLDEFDEELEGTSTRLAAAQKKIQAVLDRTGSKGQLAIIGFLLVVLVLLVVLAIA</sequence>
<name>A0A087SFW4_AUXPR</name>
<reference evidence="13" key="5">
    <citation type="submission" date="2018-11" db="EMBL/GenBank/DDBJ databases">
        <title>Characterization of plant carbon substrate utilization by Auxenochlorella protothecoides.</title>
        <authorList>
            <person name="Vogler B.W."/>
            <person name="Starkenburg S.R."/>
            <person name="Sudasinghe N."/>
            <person name="Schambach J.Y."/>
            <person name="Rollin J.A."/>
            <person name="Pattathil S."/>
            <person name="Barry A.N."/>
        </authorList>
    </citation>
    <scope>NUCLEOTIDE SEQUENCE [LARGE SCALE GENOMIC DNA]</scope>
    <source>
        <strain evidence="13">UTEX 25</strain>
    </source>
</reference>
<evidence type="ECO:0000256" key="1">
    <source>
        <dbReference type="ARBA" id="ARBA00009063"/>
    </source>
</evidence>
<dbReference type="PROSITE" id="PS50192">
    <property type="entry name" value="T_SNARE"/>
    <property type="match status" value="1"/>
</dbReference>
<reference evidence="12 14" key="1">
    <citation type="journal article" date="2014" name="BMC Genomics">
        <title>Oil accumulation mechanisms of the oleaginous microalga Chlorella protothecoides revealed through its genome, transcriptomes, and proteomes.</title>
        <authorList>
            <person name="Gao C."/>
            <person name="Wang Y."/>
            <person name="Shen Y."/>
            <person name="Yan D."/>
            <person name="He X."/>
            <person name="Dai J."/>
            <person name="Wu Q."/>
        </authorList>
    </citation>
    <scope>NUCLEOTIDE SEQUENCE [LARGE SCALE GENOMIC DNA]</scope>
    <source>
        <strain evidence="12 14">0710</strain>
    </source>
</reference>
<dbReference type="RefSeq" id="XP_011397506.1">
    <property type="nucleotide sequence ID" value="XM_011399204.1"/>
</dbReference>
<dbReference type="GO" id="GO:0031090">
    <property type="term" value="C:organelle membrane"/>
    <property type="evidence" value="ECO:0007669"/>
    <property type="project" value="UniProtKB-ARBA"/>
</dbReference>
<dbReference type="STRING" id="3075.A0A087SFW4"/>
<dbReference type="SMART" id="SM00397">
    <property type="entry name" value="t_SNARE"/>
    <property type="match status" value="1"/>
</dbReference>
<keyword evidence="14" id="KW-1185">Reference proteome</keyword>
<keyword evidence="2" id="KW-0813">Transport</keyword>
<evidence type="ECO:0000256" key="3">
    <source>
        <dbReference type="ARBA" id="ARBA00022692"/>
    </source>
</evidence>
<dbReference type="SUPFAM" id="SSF47661">
    <property type="entry name" value="t-snare proteins"/>
    <property type="match status" value="1"/>
</dbReference>
<evidence type="ECO:0000313" key="15">
    <source>
        <dbReference type="Proteomes" id="UP000279271"/>
    </source>
</evidence>
<dbReference type="GO" id="GO:0006886">
    <property type="term" value="P:intracellular protein transport"/>
    <property type="evidence" value="ECO:0007669"/>
    <property type="project" value="InterPro"/>
</dbReference>
<gene>
    <name evidence="13" type="ORF">APUTEX25_005137</name>
    <name evidence="12" type="ORF">F751_2336</name>
    <name evidence="11" type="ORF">g.2132</name>
</gene>
<dbReference type="OrthoDB" id="546861at2759"/>
<evidence type="ECO:0000256" key="2">
    <source>
        <dbReference type="ARBA" id="ARBA00022448"/>
    </source>
</evidence>
<evidence type="ECO:0000256" key="4">
    <source>
        <dbReference type="ARBA" id="ARBA00022927"/>
    </source>
</evidence>
<dbReference type="EMBL" id="KL662109">
    <property type="protein sequence ID" value="KFM24618.1"/>
    <property type="molecule type" value="Genomic_DNA"/>
</dbReference>
<keyword evidence="6" id="KW-0333">Golgi apparatus</keyword>
<dbReference type="KEGG" id="apro:F751_2336"/>
<evidence type="ECO:0000259" key="10">
    <source>
        <dbReference type="PROSITE" id="PS50192"/>
    </source>
</evidence>
<comment type="similarity">
    <text evidence="1">Belongs to the syntaxin family.</text>
</comment>
<dbReference type="EMBL" id="GDKF01006058">
    <property type="protein sequence ID" value="JAT72564.1"/>
    <property type="molecule type" value="Transcribed_RNA"/>
</dbReference>
<evidence type="ECO:0000313" key="13">
    <source>
        <dbReference type="EMBL" id="RMZ53148.1"/>
    </source>
</evidence>
<dbReference type="InterPro" id="IPR010989">
    <property type="entry name" value="SNARE"/>
</dbReference>
<evidence type="ECO:0000256" key="5">
    <source>
        <dbReference type="ARBA" id="ARBA00022989"/>
    </source>
</evidence>
<reference evidence="15" key="3">
    <citation type="journal article" date="2018" name="Algal Res.">
        <title>Characterization of plant carbon substrate utilization by Auxenochlorella protothecoides.</title>
        <authorList>
            <person name="Vogler B.W."/>
            <person name="Starkenburg S.R."/>
            <person name="Sudasinghe N."/>
            <person name="Schambach J.Y."/>
            <person name="Rollin J.A."/>
            <person name="Pattathil S."/>
            <person name="Barry A.N."/>
        </authorList>
    </citation>
    <scope>NUCLEOTIDE SEQUENCE [LARGE SCALE GENOMIC DNA]</scope>
    <source>
        <strain evidence="15">UTEX 25</strain>
    </source>
</reference>
<dbReference type="InterPro" id="IPR015260">
    <property type="entry name" value="Syntaxin-6/10/61_N"/>
</dbReference>
<dbReference type="Gene3D" id="1.20.5.110">
    <property type="match status" value="1"/>
</dbReference>
<dbReference type="GO" id="GO:0005484">
    <property type="term" value="F:SNAP receptor activity"/>
    <property type="evidence" value="ECO:0007669"/>
    <property type="project" value="InterPro"/>
</dbReference>
<dbReference type="InterPro" id="IPR006012">
    <property type="entry name" value="Syntaxin/epimorphin_CS"/>
</dbReference>
<dbReference type="CDD" id="cd15841">
    <property type="entry name" value="SNARE_Qc"/>
    <property type="match status" value="1"/>
</dbReference>
<dbReference type="Pfam" id="PF09177">
    <property type="entry name" value="STX6_10_61_N"/>
    <property type="match status" value="1"/>
</dbReference>
<keyword evidence="7 9" id="KW-0472">Membrane</keyword>
<evidence type="ECO:0000256" key="8">
    <source>
        <dbReference type="ARBA" id="ARBA00037801"/>
    </source>
</evidence>
<dbReference type="AlphaFoldDB" id="A0A087SFW4"/>
<feature type="transmembrane region" description="Helical" evidence="9">
    <location>
        <begin position="213"/>
        <end position="231"/>
    </location>
</feature>
<dbReference type="EMBL" id="QOKY01000199">
    <property type="protein sequence ID" value="RMZ53148.1"/>
    <property type="molecule type" value="Genomic_DNA"/>
</dbReference>
<comment type="subcellular location">
    <subcellularLocation>
        <location evidence="8">Golgi apparatus</location>
        <location evidence="8">trans-Golgi network membrane</location>
        <topology evidence="8">Single-pass type IV membrane protein</topology>
    </subcellularLocation>
</comment>
<keyword evidence="4" id="KW-0653">Protein transport</keyword>